<keyword evidence="2" id="KW-1185">Reference proteome</keyword>
<evidence type="ECO:0000313" key="2">
    <source>
        <dbReference type="Proteomes" id="UP001732700"/>
    </source>
</evidence>
<sequence length="417" mass="46278">MLPLLRGVVSGRLRRSLSTAASRPPWAMMYRVPQAANSTESVSFSFATPPSVSFMSMPSQAHNIDPHPAEPRCISIHRALLLAASGQGLLLLDTHMTRLKAHPLSDLDLPVEVLYKIAPFEPLYRRFARFVCNPVTGQLFRLPDFEGAEKTLTDGMGLLTQSDGANGPPKRYAAAQLSEVDGWGGRRFLLRRFSSETGDWDDMVLPSPLPPGRRMHRIHEVLDFGGRLWWVDVSWGVVCVDPFSDRPELHPVELPEGSMLPGQQSNDEMRQLVKHRHMGVSAGRLCYAEVGPSHIRSFTLDDESGTWTLEHQLPVADLWPNAKTMPLIATIDPLDTDVLHLNVEEFNVSVDMRRKRMIQSTPLPSGISPPSRSGTTSYLPFVLPSFLESSPIPGKKDVGKNKTLADVLVRSDTNQAK</sequence>
<name>A0ACD5T9P0_AVESA</name>
<protein>
    <submittedName>
        <fullName evidence="1">Uncharacterized protein</fullName>
    </submittedName>
</protein>
<proteinExistence type="predicted"/>
<reference evidence="1" key="1">
    <citation type="submission" date="2021-05" db="EMBL/GenBank/DDBJ databases">
        <authorList>
            <person name="Scholz U."/>
            <person name="Mascher M."/>
            <person name="Fiebig A."/>
        </authorList>
    </citation>
    <scope>NUCLEOTIDE SEQUENCE [LARGE SCALE GENOMIC DNA]</scope>
</reference>
<reference evidence="1" key="2">
    <citation type="submission" date="2025-09" db="UniProtKB">
        <authorList>
            <consortium name="EnsemblPlants"/>
        </authorList>
    </citation>
    <scope>IDENTIFICATION</scope>
</reference>
<dbReference type="Proteomes" id="UP001732700">
    <property type="component" value="Chromosome 1A"/>
</dbReference>
<evidence type="ECO:0000313" key="1">
    <source>
        <dbReference type="EnsemblPlants" id="AVESA.00010b.r2.1AG0015760.1.CDS"/>
    </source>
</evidence>
<accession>A0ACD5T9P0</accession>
<dbReference type="EnsemblPlants" id="AVESA.00010b.r2.1AG0015760.1">
    <property type="protein sequence ID" value="AVESA.00010b.r2.1AG0015760.1.CDS"/>
    <property type="gene ID" value="AVESA.00010b.r2.1AG0015760"/>
</dbReference>
<organism evidence="1 2">
    <name type="scientific">Avena sativa</name>
    <name type="common">Oat</name>
    <dbReference type="NCBI Taxonomy" id="4498"/>
    <lineage>
        <taxon>Eukaryota</taxon>
        <taxon>Viridiplantae</taxon>
        <taxon>Streptophyta</taxon>
        <taxon>Embryophyta</taxon>
        <taxon>Tracheophyta</taxon>
        <taxon>Spermatophyta</taxon>
        <taxon>Magnoliopsida</taxon>
        <taxon>Liliopsida</taxon>
        <taxon>Poales</taxon>
        <taxon>Poaceae</taxon>
        <taxon>BOP clade</taxon>
        <taxon>Pooideae</taxon>
        <taxon>Poodae</taxon>
        <taxon>Poeae</taxon>
        <taxon>Poeae Chloroplast Group 1 (Aveneae type)</taxon>
        <taxon>Aveninae</taxon>
        <taxon>Avena</taxon>
    </lineage>
</organism>